<dbReference type="Pfam" id="PF12796">
    <property type="entry name" value="Ank_2"/>
    <property type="match status" value="2"/>
</dbReference>
<reference evidence="6 7" key="1">
    <citation type="submission" date="2022-12" db="EMBL/GenBank/DDBJ databases">
        <title>Chromosome-level genome assembly of true bugs.</title>
        <authorList>
            <person name="Ma L."/>
            <person name="Li H."/>
        </authorList>
    </citation>
    <scope>NUCLEOTIDE SEQUENCE [LARGE SCALE GENOMIC DNA]</scope>
    <source>
        <strain evidence="6">Lab_2022b</strain>
    </source>
</reference>
<dbReference type="Gene3D" id="2.30.29.30">
    <property type="entry name" value="Pleckstrin-homology domain (PH domain)/Phosphotyrosine-binding domain (PTB)"/>
    <property type="match status" value="1"/>
</dbReference>
<dbReference type="PANTHER" id="PTHR24171:SF8">
    <property type="entry name" value="BRCA1-ASSOCIATED RING DOMAIN PROTEIN 1"/>
    <property type="match status" value="1"/>
</dbReference>
<evidence type="ECO:0000256" key="4">
    <source>
        <dbReference type="SAM" id="Coils"/>
    </source>
</evidence>
<dbReference type="PROSITE" id="PS50003">
    <property type="entry name" value="PH_DOMAIN"/>
    <property type="match status" value="1"/>
</dbReference>
<feature type="repeat" description="ANK" evidence="3">
    <location>
        <begin position="180"/>
        <end position="212"/>
    </location>
</feature>
<dbReference type="Proteomes" id="UP001461498">
    <property type="component" value="Unassembled WGS sequence"/>
</dbReference>
<dbReference type="InterPro" id="IPR001849">
    <property type="entry name" value="PH_domain"/>
</dbReference>
<dbReference type="SUPFAM" id="SSF48403">
    <property type="entry name" value="Ankyrin repeat"/>
    <property type="match status" value="1"/>
</dbReference>
<feature type="repeat" description="ANK" evidence="3">
    <location>
        <begin position="84"/>
        <end position="116"/>
    </location>
</feature>
<evidence type="ECO:0000313" key="7">
    <source>
        <dbReference type="Proteomes" id="UP001461498"/>
    </source>
</evidence>
<evidence type="ECO:0000256" key="3">
    <source>
        <dbReference type="PROSITE-ProRule" id="PRU00023"/>
    </source>
</evidence>
<dbReference type="PRINTS" id="PR01415">
    <property type="entry name" value="ANKYRIN"/>
</dbReference>
<dbReference type="SUPFAM" id="SSF50729">
    <property type="entry name" value="PH domain-like"/>
    <property type="match status" value="1"/>
</dbReference>
<dbReference type="PROSITE" id="PS50088">
    <property type="entry name" value="ANK_REPEAT"/>
    <property type="match status" value="3"/>
</dbReference>
<protein>
    <recommendedName>
        <fullName evidence="5">PH domain-containing protein</fullName>
    </recommendedName>
</protein>
<comment type="caution">
    <text evidence="6">The sequence shown here is derived from an EMBL/GenBank/DDBJ whole genome shotgun (WGS) entry which is preliminary data.</text>
</comment>
<keyword evidence="1" id="KW-0677">Repeat</keyword>
<evidence type="ECO:0000256" key="1">
    <source>
        <dbReference type="ARBA" id="ARBA00022737"/>
    </source>
</evidence>
<dbReference type="InterPro" id="IPR011993">
    <property type="entry name" value="PH-like_dom_sf"/>
</dbReference>
<dbReference type="PANTHER" id="PTHR24171">
    <property type="entry name" value="ANKYRIN REPEAT DOMAIN-CONTAINING PROTEIN 39-RELATED"/>
    <property type="match status" value="1"/>
</dbReference>
<keyword evidence="2 3" id="KW-0040">ANK repeat</keyword>
<sequence>MDVPSKHEVCEKLLYASRNGDLTLVQDIISSYNEGKIELDINCKGTSKSNLGWTPLHLASYFGHRDVVEVLLDNGADINAVNDAGDTALHKAAFIGREDLVLLLVERNADVNIRNGEGRTAREVGAEGGDTKKLLAAAEKTDVRRKEEALLSAARNGQLDLISNMLKSERPPNINCVDSLGNTPLHCAAYRGHKETAVLLLQNGIDSTIRNIRGHTALELAKDAQMSQVLCVKPVRQLQKTVNRFEGQLLKRSRFLGWKPTWAVLERGVLTYFTTRADASSGVKRRDFKYLDGARASPSDLAASAFNVDFSDGTTHKLSVPLSASDPTGELCRQKWLTALADHIAFNSHYMNQGRMIDDSDDDEDIKPLGTMVDSLQTAAARYQLLESRLQEISSLFESSCDRSDPNVTHIFKRFEELSDTASSMLSSLVHCLNLIKQQEEIRVIQLKQEQEKCRVLEEALSVLAKEHHELEQSMASHMSETPPLSRNHSCASLHKRNPRYYDTSDDEFYDAFDAGSESETLVTAGGSDSDTLVCVPSPTSSIATLASLHSFKSALEYPEYNKAYYVHRYVRLIFYIII</sequence>
<dbReference type="SMART" id="SM00233">
    <property type="entry name" value="PH"/>
    <property type="match status" value="1"/>
</dbReference>
<proteinExistence type="predicted"/>
<keyword evidence="7" id="KW-1185">Reference proteome</keyword>
<evidence type="ECO:0000259" key="5">
    <source>
        <dbReference type="PROSITE" id="PS50003"/>
    </source>
</evidence>
<evidence type="ECO:0000256" key="2">
    <source>
        <dbReference type="ARBA" id="ARBA00023043"/>
    </source>
</evidence>
<accession>A0AAW1D2B4</accession>
<dbReference type="EMBL" id="JAPXFL010000006">
    <property type="protein sequence ID" value="KAK9504836.1"/>
    <property type="molecule type" value="Genomic_DNA"/>
</dbReference>
<feature type="domain" description="PH" evidence="5">
    <location>
        <begin position="242"/>
        <end position="345"/>
    </location>
</feature>
<evidence type="ECO:0000313" key="6">
    <source>
        <dbReference type="EMBL" id="KAK9504836.1"/>
    </source>
</evidence>
<feature type="repeat" description="ANK" evidence="3">
    <location>
        <begin position="51"/>
        <end position="83"/>
    </location>
</feature>
<dbReference type="InterPro" id="IPR002110">
    <property type="entry name" value="Ankyrin_rpt"/>
</dbReference>
<gene>
    <name evidence="6" type="ORF">O3M35_009016</name>
</gene>
<name>A0AAW1D2B4_9HEMI</name>
<feature type="coiled-coil region" evidence="4">
    <location>
        <begin position="447"/>
        <end position="474"/>
    </location>
</feature>
<organism evidence="6 7">
    <name type="scientific">Rhynocoris fuscipes</name>
    <dbReference type="NCBI Taxonomy" id="488301"/>
    <lineage>
        <taxon>Eukaryota</taxon>
        <taxon>Metazoa</taxon>
        <taxon>Ecdysozoa</taxon>
        <taxon>Arthropoda</taxon>
        <taxon>Hexapoda</taxon>
        <taxon>Insecta</taxon>
        <taxon>Pterygota</taxon>
        <taxon>Neoptera</taxon>
        <taxon>Paraneoptera</taxon>
        <taxon>Hemiptera</taxon>
        <taxon>Heteroptera</taxon>
        <taxon>Panheteroptera</taxon>
        <taxon>Cimicomorpha</taxon>
        <taxon>Reduviidae</taxon>
        <taxon>Harpactorinae</taxon>
        <taxon>Harpactorini</taxon>
        <taxon>Rhynocoris</taxon>
    </lineage>
</organism>
<dbReference type="Gene3D" id="1.25.40.20">
    <property type="entry name" value="Ankyrin repeat-containing domain"/>
    <property type="match status" value="2"/>
</dbReference>
<keyword evidence="4" id="KW-0175">Coiled coil</keyword>
<dbReference type="InterPro" id="IPR036770">
    <property type="entry name" value="Ankyrin_rpt-contain_sf"/>
</dbReference>
<dbReference type="PROSITE" id="PS50297">
    <property type="entry name" value="ANK_REP_REGION"/>
    <property type="match status" value="3"/>
</dbReference>
<dbReference type="SMART" id="SM00248">
    <property type="entry name" value="ANK"/>
    <property type="match status" value="4"/>
</dbReference>
<dbReference type="AlphaFoldDB" id="A0AAW1D2B4"/>